<keyword evidence="4" id="KW-0472">Membrane</keyword>
<dbReference type="InterPro" id="IPR019019">
    <property type="entry name" value="H-type_lectin_domain"/>
</dbReference>
<keyword evidence="1" id="KW-0430">Lectin</keyword>
<dbReference type="InParanoid" id="C3XSX4"/>
<evidence type="ECO:0000259" key="5">
    <source>
        <dbReference type="Pfam" id="PF09458"/>
    </source>
</evidence>
<feature type="coiled-coil region" evidence="2">
    <location>
        <begin position="117"/>
        <end position="180"/>
    </location>
</feature>
<dbReference type="InterPro" id="IPR037221">
    <property type="entry name" value="H-type_lectin_dom_sf"/>
</dbReference>
<dbReference type="SUPFAM" id="SSF141086">
    <property type="entry name" value="Agglutinin HPA-like"/>
    <property type="match status" value="1"/>
</dbReference>
<dbReference type="AlphaFoldDB" id="C3XSX4"/>
<keyword evidence="4" id="KW-1133">Transmembrane helix</keyword>
<gene>
    <name evidence="6" type="ORF">BRAFLDRAFT_67219</name>
</gene>
<feature type="region of interest" description="Disordered" evidence="3">
    <location>
        <begin position="1"/>
        <end position="61"/>
    </location>
</feature>
<sequence length="287" mass="32339">MYEQAEPVRSPVSGPGSGRTSGPPPQSPTVHLSASRGRARYGKGATDKQEEEQETSDTYEEAEAVKRDATYRFADRKYRGAESGRQALCSFIRSHRICMEATTVVVFSLVAMGLFILFFINNKIDSYEADVQQLQAEMITKEKMFQAKMRQLQSEMTAKAQMFQAEIQQLQTEMAAKDNRTHVQNLGQRDYVERCESGNLETPKKKKASFFPPGYGNRYHDLTATFSRAFRTTPVVTVGLTNVDHYPGHIRVSARVTSVTKTALTVQIGTWHNSEMYQAKVHWMACA</sequence>
<dbReference type="GO" id="GO:0030246">
    <property type="term" value="F:carbohydrate binding"/>
    <property type="evidence" value="ECO:0007669"/>
    <property type="project" value="UniProtKB-KW"/>
</dbReference>
<evidence type="ECO:0000256" key="4">
    <source>
        <dbReference type="SAM" id="Phobius"/>
    </source>
</evidence>
<reference evidence="6" key="1">
    <citation type="journal article" date="2008" name="Nature">
        <title>The amphioxus genome and the evolution of the chordate karyotype.</title>
        <authorList>
            <consortium name="US DOE Joint Genome Institute (JGI-PGF)"/>
            <person name="Putnam N.H."/>
            <person name="Butts T."/>
            <person name="Ferrier D.E.K."/>
            <person name="Furlong R.F."/>
            <person name="Hellsten U."/>
            <person name="Kawashima T."/>
            <person name="Robinson-Rechavi M."/>
            <person name="Shoguchi E."/>
            <person name="Terry A."/>
            <person name="Yu J.-K."/>
            <person name="Benito-Gutierrez E.L."/>
            <person name="Dubchak I."/>
            <person name="Garcia-Fernandez J."/>
            <person name="Gibson-Brown J.J."/>
            <person name="Grigoriev I.V."/>
            <person name="Horton A.C."/>
            <person name="de Jong P.J."/>
            <person name="Jurka J."/>
            <person name="Kapitonov V.V."/>
            <person name="Kohara Y."/>
            <person name="Kuroki Y."/>
            <person name="Lindquist E."/>
            <person name="Lucas S."/>
            <person name="Osoegawa K."/>
            <person name="Pennacchio L.A."/>
            <person name="Salamov A.A."/>
            <person name="Satou Y."/>
            <person name="Sauka-Spengler T."/>
            <person name="Schmutz J."/>
            <person name="Shin-I T."/>
            <person name="Toyoda A."/>
            <person name="Bronner-Fraser M."/>
            <person name="Fujiyama A."/>
            <person name="Holland L.Z."/>
            <person name="Holland P.W.H."/>
            <person name="Satoh N."/>
            <person name="Rokhsar D.S."/>
        </authorList>
    </citation>
    <scope>NUCLEOTIDE SEQUENCE [LARGE SCALE GENOMIC DNA]</scope>
    <source>
        <strain evidence="6">S238N-H82</strain>
        <tissue evidence="6">Testes</tissue>
    </source>
</reference>
<evidence type="ECO:0000313" key="6">
    <source>
        <dbReference type="EMBL" id="EEN68842.1"/>
    </source>
</evidence>
<evidence type="ECO:0000256" key="2">
    <source>
        <dbReference type="SAM" id="Coils"/>
    </source>
</evidence>
<evidence type="ECO:0000256" key="3">
    <source>
        <dbReference type="SAM" id="MobiDB-lite"/>
    </source>
</evidence>
<keyword evidence="4" id="KW-0812">Transmembrane</keyword>
<dbReference type="EMBL" id="GG666460">
    <property type="protein sequence ID" value="EEN68842.1"/>
    <property type="molecule type" value="Genomic_DNA"/>
</dbReference>
<proteinExistence type="predicted"/>
<feature type="domain" description="H-type lectin" evidence="5">
    <location>
        <begin position="224"/>
        <end position="285"/>
    </location>
</feature>
<organism>
    <name type="scientific">Branchiostoma floridae</name>
    <name type="common">Florida lancelet</name>
    <name type="synonym">Amphioxus</name>
    <dbReference type="NCBI Taxonomy" id="7739"/>
    <lineage>
        <taxon>Eukaryota</taxon>
        <taxon>Metazoa</taxon>
        <taxon>Chordata</taxon>
        <taxon>Cephalochordata</taxon>
        <taxon>Leptocardii</taxon>
        <taxon>Amphioxiformes</taxon>
        <taxon>Branchiostomatidae</taxon>
        <taxon>Branchiostoma</taxon>
    </lineage>
</organism>
<keyword evidence="2" id="KW-0175">Coiled coil</keyword>
<protein>
    <recommendedName>
        <fullName evidence="5">H-type lectin domain-containing protein</fullName>
    </recommendedName>
</protein>
<accession>C3XSX4</accession>
<dbReference type="PANTHER" id="PTHR22799:SF6">
    <property type="entry name" value="C-TYPE LECTIN DOMAIN FAMILY 4 MEMBER M-LIKE"/>
    <property type="match status" value="1"/>
</dbReference>
<dbReference type="InterPro" id="IPR051663">
    <property type="entry name" value="CLec_Tetranectin-domain"/>
</dbReference>
<dbReference type="PANTHER" id="PTHR22799">
    <property type="entry name" value="TETRANECTIN-RELATED"/>
    <property type="match status" value="1"/>
</dbReference>
<name>C3XSX4_BRAFL</name>
<feature type="transmembrane region" description="Helical" evidence="4">
    <location>
        <begin position="101"/>
        <end position="120"/>
    </location>
</feature>
<dbReference type="Pfam" id="PF09458">
    <property type="entry name" value="H_lectin"/>
    <property type="match status" value="1"/>
</dbReference>
<feature type="compositionally biased region" description="Acidic residues" evidence="3">
    <location>
        <begin position="49"/>
        <end position="61"/>
    </location>
</feature>
<dbReference type="GO" id="GO:0007155">
    <property type="term" value="P:cell adhesion"/>
    <property type="evidence" value="ECO:0007669"/>
    <property type="project" value="InterPro"/>
</dbReference>
<evidence type="ECO:0000256" key="1">
    <source>
        <dbReference type="ARBA" id="ARBA00022734"/>
    </source>
</evidence>
<feature type="compositionally biased region" description="Low complexity" evidence="3">
    <location>
        <begin position="7"/>
        <end position="21"/>
    </location>
</feature>
<dbReference type="Gene3D" id="2.60.40.2080">
    <property type="match status" value="1"/>
</dbReference>